<feature type="transmembrane region" description="Helical" evidence="1">
    <location>
        <begin position="20"/>
        <end position="39"/>
    </location>
</feature>
<dbReference type="AlphaFoldDB" id="A0A2M8LAB8"/>
<protein>
    <submittedName>
        <fullName evidence="2">Uncharacterized protein</fullName>
    </submittedName>
</protein>
<accession>A0A2M8LAB8</accession>
<organism evidence="2 3">
    <name type="scientific">Candidatus Terrybacteria bacterium CG10_big_fil_rev_8_21_14_0_10_41_10</name>
    <dbReference type="NCBI Taxonomy" id="1975026"/>
    <lineage>
        <taxon>Bacteria</taxon>
        <taxon>Candidatus Terryibacteriota</taxon>
    </lineage>
</organism>
<evidence type="ECO:0000313" key="2">
    <source>
        <dbReference type="EMBL" id="PJE73577.1"/>
    </source>
</evidence>
<gene>
    <name evidence="2" type="ORF">COV02_01755</name>
</gene>
<evidence type="ECO:0000256" key="1">
    <source>
        <dbReference type="SAM" id="Phobius"/>
    </source>
</evidence>
<keyword evidence="1" id="KW-1133">Transmembrane helix</keyword>
<dbReference type="EMBL" id="PFER01000027">
    <property type="protein sequence ID" value="PJE73577.1"/>
    <property type="molecule type" value="Genomic_DNA"/>
</dbReference>
<keyword evidence="1" id="KW-0812">Transmembrane</keyword>
<sequence>MLEFQEKQKTRKLIYSNWSLIILSIAAVLMFFSLAKIYVKSREAKAKNEEIINILEAAKERGLSIKEGIERLEGEFGAEKEIRDRFDVAKPGEKAIVIINRSEETPSPPEKKESFILKFWHVINIFD</sequence>
<evidence type="ECO:0000313" key="3">
    <source>
        <dbReference type="Proteomes" id="UP000230959"/>
    </source>
</evidence>
<keyword evidence="1" id="KW-0472">Membrane</keyword>
<proteinExistence type="predicted"/>
<comment type="caution">
    <text evidence="2">The sequence shown here is derived from an EMBL/GenBank/DDBJ whole genome shotgun (WGS) entry which is preliminary data.</text>
</comment>
<reference evidence="3" key="1">
    <citation type="submission" date="2017-09" db="EMBL/GenBank/DDBJ databases">
        <title>Depth-based differentiation of microbial function through sediment-hosted aquifers and enrichment of novel symbionts in the deep terrestrial subsurface.</title>
        <authorList>
            <person name="Probst A.J."/>
            <person name="Ladd B."/>
            <person name="Jarett J.K."/>
            <person name="Geller-Mcgrath D.E."/>
            <person name="Sieber C.M.K."/>
            <person name="Emerson J.B."/>
            <person name="Anantharaman K."/>
            <person name="Thomas B.C."/>
            <person name="Malmstrom R."/>
            <person name="Stieglmeier M."/>
            <person name="Klingl A."/>
            <person name="Woyke T."/>
            <person name="Ryan C.M."/>
            <person name="Banfield J.F."/>
        </authorList>
    </citation>
    <scope>NUCLEOTIDE SEQUENCE [LARGE SCALE GENOMIC DNA]</scope>
</reference>
<name>A0A2M8LAB8_9BACT</name>
<dbReference type="Proteomes" id="UP000230959">
    <property type="component" value="Unassembled WGS sequence"/>
</dbReference>